<dbReference type="InterPro" id="IPR028978">
    <property type="entry name" value="Chorismate_lyase_/UTRA_dom_sf"/>
</dbReference>
<dbReference type="PANTHER" id="PTHR44846">
    <property type="entry name" value="MANNOSYL-D-GLYCERATE TRANSPORT/METABOLISM SYSTEM REPRESSOR MNGR-RELATED"/>
    <property type="match status" value="1"/>
</dbReference>
<evidence type="ECO:0000256" key="3">
    <source>
        <dbReference type="ARBA" id="ARBA00023163"/>
    </source>
</evidence>
<keyword evidence="2" id="KW-0238">DNA-binding</keyword>
<dbReference type="PROSITE" id="PS50949">
    <property type="entry name" value="HTH_GNTR"/>
    <property type="match status" value="1"/>
</dbReference>
<dbReference type="SUPFAM" id="SSF46785">
    <property type="entry name" value="Winged helix' DNA-binding domain"/>
    <property type="match status" value="1"/>
</dbReference>
<evidence type="ECO:0000313" key="5">
    <source>
        <dbReference type="EMBL" id="CAK17064.1"/>
    </source>
</evidence>
<organism evidence="5 6">
    <name type="scientific">Pseudomonas entomophila (strain L48)</name>
    <dbReference type="NCBI Taxonomy" id="384676"/>
    <lineage>
        <taxon>Bacteria</taxon>
        <taxon>Pseudomonadati</taxon>
        <taxon>Pseudomonadota</taxon>
        <taxon>Gammaproteobacteria</taxon>
        <taxon>Pseudomonadales</taxon>
        <taxon>Pseudomonadaceae</taxon>
        <taxon>Pseudomonas</taxon>
    </lineage>
</organism>
<sequence>MVLTWYLSGINFHPTTIPDISVMRPLTALRPDDSAATPLYLQLARNLEQAIHAGQWSADQALPSERTLSETLDISRVTARKALEVLLEQGLIRRIQGSGTFITPRLEQPLSRLSSFSEMLRMKGFVPSSLWLERSIASPSSDELIRLSLSPTDQVVRLKRLRKADDIVMAVEVSTLPARLLGDPQAIGDSLYQHLDQLGRPVVRALQHIRAINASDELAAQVGIAPGTAMLLMTRIGYLDDNTPIELTDTYCRNDYYDFVAELRR</sequence>
<dbReference type="GO" id="GO:0045892">
    <property type="term" value="P:negative regulation of DNA-templated transcription"/>
    <property type="evidence" value="ECO:0007669"/>
    <property type="project" value="TreeGrafter"/>
</dbReference>
<feature type="domain" description="HTH gntR-type" evidence="4">
    <location>
        <begin position="37"/>
        <end position="105"/>
    </location>
</feature>
<dbReference type="GO" id="GO:0003677">
    <property type="term" value="F:DNA binding"/>
    <property type="evidence" value="ECO:0007669"/>
    <property type="project" value="UniProtKB-KW"/>
</dbReference>
<keyword evidence="3" id="KW-0804">Transcription</keyword>
<dbReference type="GO" id="GO:0003700">
    <property type="term" value="F:DNA-binding transcription factor activity"/>
    <property type="evidence" value="ECO:0007669"/>
    <property type="project" value="InterPro"/>
</dbReference>
<dbReference type="CDD" id="cd07377">
    <property type="entry name" value="WHTH_GntR"/>
    <property type="match status" value="1"/>
</dbReference>
<evidence type="ECO:0000259" key="4">
    <source>
        <dbReference type="PROSITE" id="PS50949"/>
    </source>
</evidence>
<proteinExistence type="predicted"/>
<dbReference type="SMART" id="SM00345">
    <property type="entry name" value="HTH_GNTR"/>
    <property type="match status" value="1"/>
</dbReference>
<evidence type="ECO:0000256" key="2">
    <source>
        <dbReference type="ARBA" id="ARBA00023125"/>
    </source>
</evidence>
<dbReference type="InterPro" id="IPR050679">
    <property type="entry name" value="Bact_HTH_transcr_reg"/>
</dbReference>
<reference evidence="5 6" key="1">
    <citation type="journal article" date="2006" name="Nat. Biotechnol.">
        <title>Complete genome sequence of the entomopathogenic and metabolically versatile soil bacterium Pseudomonas entomophila.</title>
        <authorList>
            <person name="Vodovar N."/>
            <person name="Vallenet D."/>
            <person name="Cruveiller S."/>
            <person name="Rouy Z."/>
            <person name="Barbe V."/>
            <person name="Acosta C."/>
            <person name="Cattolico L."/>
            <person name="Jubin C."/>
            <person name="Lajus A."/>
            <person name="Segurens B."/>
            <person name="Vacherie B."/>
            <person name="Wincker P."/>
            <person name="Weissenbach J."/>
            <person name="Lemaitre B."/>
            <person name="Medigue C."/>
            <person name="Boccard F."/>
        </authorList>
    </citation>
    <scope>NUCLEOTIDE SEQUENCE [LARGE SCALE GENOMIC DNA]</scope>
    <source>
        <strain evidence="5 6">L48</strain>
    </source>
</reference>
<dbReference type="SMART" id="SM00866">
    <property type="entry name" value="UTRA"/>
    <property type="match status" value="1"/>
</dbReference>
<dbReference type="HOGENOM" id="CLU_063236_3_1_6"/>
<dbReference type="SUPFAM" id="SSF64288">
    <property type="entry name" value="Chorismate lyase-like"/>
    <property type="match status" value="1"/>
</dbReference>
<gene>
    <name evidence="5" type="ordered locus">PSEEN4379</name>
</gene>
<dbReference type="Proteomes" id="UP000000658">
    <property type="component" value="Chromosome"/>
</dbReference>
<protein>
    <submittedName>
        <fullName evidence="5">Putative transcriptional regulator, GntR family</fullName>
    </submittedName>
</protein>
<dbReference type="eggNOG" id="COG2188">
    <property type="taxonomic scope" value="Bacteria"/>
</dbReference>
<keyword evidence="1" id="KW-0805">Transcription regulation</keyword>
<dbReference type="EMBL" id="CT573326">
    <property type="protein sequence ID" value="CAK17064.1"/>
    <property type="molecule type" value="Genomic_DNA"/>
</dbReference>
<dbReference type="Gene3D" id="1.10.10.10">
    <property type="entry name" value="Winged helix-like DNA-binding domain superfamily/Winged helix DNA-binding domain"/>
    <property type="match status" value="1"/>
</dbReference>
<dbReference type="Pfam" id="PF00392">
    <property type="entry name" value="GntR"/>
    <property type="match status" value="1"/>
</dbReference>
<dbReference type="InterPro" id="IPR036388">
    <property type="entry name" value="WH-like_DNA-bd_sf"/>
</dbReference>
<dbReference type="PANTHER" id="PTHR44846:SF1">
    <property type="entry name" value="MANNOSYL-D-GLYCERATE TRANSPORT_METABOLISM SYSTEM REPRESSOR MNGR-RELATED"/>
    <property type="match status" value="1"/>
</dbReference>
<accession>Q1I5M1</accession>
<dbReference type="KEGG" id="pen:PSEEN4379"/>
<evidence type="ECO:0000256" key="1">
    <source>
        <dbReference type="ARBA" id="ARBA00023015"/>
    </source>
</evidence>
<dbReference type="AlphaFoldDB" id="Q1I5M1"/>
<dbReference type="Pfam" id="PF07702">
    <property type="entry name" value="UTRA"/>
    <property type="match status" value="1"/>
</dbReference>
<evidence type="ECO:0000313" key="6">
    <source>
        <dbReference type="Proteomes" id="UP000000658"/>
    </source>
</evidence>
<dbReference type="InterPro" id="IPR011663">
    <property type="entry name" value="UTRA"/>
</dbReference>
<dbReference type="InterPro" id="IPR036390">
    <property type="entry name" value="WH_DNA-bd_sf"/>
</dbReference>
<dbReference type="Gene3D" id="3.40.1410.10">
    <property type="entry name" value="Chorismate lyase-like"/>
    <property type="match status" value="1"/>
</dbReference>
<dbReference type="PRINTS" id="PR00035">
    <property type="entry name" value="HTHGNTR"/>
</dbReference>
<dbReference type="STRING" id="384676.PSEEN4379"/>
<dbReference type="InterPro" id="IPR000524">
    <property type="entry name" value="Tscrpt_reg_HTH_GntR"/>
</dbReference>
<name>Q1I5M1_PSEE4</name>